<keyword evidence="1" id="KW-0032">Aminotransferase</keyword>
<reference evidence="1" key="1">
    <citation type="submission" date="2022-08" db="EMBL/GenBank/DDBJ databases">
        <authorList>
            <person name="Deng Y."/>
            <person name="Han X.-F."/>
            <person name="Zhang Y.-Q."/>
        </authorList>
    </citation>
    <scope>NUCLEOTIDE SEQUENCE</scope>
    <source>
        <strain evidence="1">CPCC 205763</strain>
    </source>
</reference>
<keyword evidence="1" id="KW-0808">Transferase</keyword>
<keyword evidence="2" id="KW-1185">Reference proteome</keyword>
<gene>
    <name evidence="1" type="ORF">N1027_19375</name>
</gene>
<dbReference type="Pfam" id="PF01063">
    <property type="entry name" value="Aminotran_4"/>
    <property type="match status" value="1"/>
</dbReference>
<sequence length="274" mass="29853">MAEAPATFVWARGALIESELRPHDELLVADSWFVSASGRVRAIDAHRERFLTSVEESAAEVSEAEAEAFWGAAIGRLRAFRSGALFPRVELARVAAGTGTDGGESAAEYELRLRVRVAPRLRESAVLMTHEAADPRRVPRVKGPDLERLLALRATAQENGADEVVLLHDGYIVDGSSSALLWWRGETLVAPSSDLARVPSVTARSIRLIATATGTRVVEERARPADLDGCELWIVSALHGISVVDVWIDGPVLEVRPSRAATWRKRLDALSRPL</sequence>
<accession>A0ABT2GVS5</accession>
<comment type="caution">
    <text evidence="1">The sequence shown here is derived from an EMBL/GenBank/DDBJ whole genome shotgun (WGS) entry which is preliminary data.</text>
</comment>
<dbReference type="EMBL" id="JANLCM010000003">
    <property type="protein sequence ID" value="MCS5720293.1"/>
    <property type="molecule type" value="Genomic_DNA"/>
</dbReference>
<dbReference type="InterPro" id="IPR036038">
    <property type="entry name" value="Aminotransferase-like"/>
</dbReference>
<evidence type="ECO:0000313" key="1">
    <source>
        <dbReference type="EMBL" id="MCS5720293.1"/>
    </source>
</evidence>
<proteinExistence type="predicted"/>
<organism evidence="1 2">
    <name type="scientific">Herbiconiux aconitum</name>
    <dbReference type="NCBI Taxonomy" id="2970913"/>
    <lineage>
        <taxon>Bacteria</taxon>
        <taxon>Bacillati</taxon>
        <taxon>Actinomycetota</taxon>
        <taxon>Actinomycetes</taxon>
        <taxon>Micrococcales</taxon>
        <taxon>Microbacteriaceae</taxon>
        <taxon>Herbiconiux</taxon>
    </lineage>
</organism>
<dbReference type="InterPro" id="IPR001544">
    <property type="entry name" value="Aminotrans_IV"/>
</dbReference>
<protein>
    <submittedName>
        <fullName evidence="1">Aminotransferase class IV</fullName>
    </submittedName>
</protein>
<dbReference type="Proteomes" id="UP001165584">
    <property type="component" value="Unassembled WGS sequence"/>
</dbReference>
<dbReference type="Gene3D" id="3.20.10.10">
    <property type="entry name" value="D-amino Acid Aminotransferase, subunit A, domain 2"/>
    <property type="match status" value="1"/>
</dbReference>
<dbReference type="SUPFAM" id="SSF56752">
    <property type="entry name" value="D-aminoacid aminotransferase-like PLP-dependent enzymes"/>
    <property type="match status" value="1"/>
</dbReference>
<dbReference type="GO" id="GO:0008483">
    <property type="term" value="F:transaminase activity"/>
    <property type="evidence" value="ECO:0007669"/>
    <property type="project" value="UniProtKB-KW"/>
</dbReference>
<dbReference type="InterPro" id="IPR043132">
    <property type="entry name" value="BCAT-like_C"/>
</dbReference>
<dbReference type="RefSeq" id="WP_259510578.1">
    <property type="nucleotide sequence ID" value="NZ_JANLCM010000003.1"/>
</dbReference>
<name>A0ABT2GVS5_9MICO</name>
<evidence type="ECO:0000313" key="2">
    <source>
        <dbReference type="Proteomes" id="UP001165584"/>
    </source>
</evidence>